<evidence type="ECO:0000256" key="3">
    <source>
        <dbReference type="ARBA" id="ARBA00004586"/>
    </source>
</evidence>
<dbReference type="InterPro" id="IPR006900">
    <property type="entry name" value="Sec23/24_helical_dom"/>
</dbReference>
<dbReference type="Pfam" id="PF04815">
    <property type="entry name" value="Sec23_helical"/>
    <property type="match status" value="1"/>
</dbReference>
<evidence type="ECO:0000256" key="9">
    <source>
        <dbReference type="ARBA" id="ARBA00022927"/>
    </source>
</evidence>
<evidence type="ECO:0000256" key="12">
    <source>
        <dbReference type="SAM" id="MobiDB-lite"/>
    </source>
</evidence>
<feature type="domain" description="Sec23/Sec24 helical" evidence="16">
    <location>
        <begin position="877"/>
        <end position="978"/>
    </location>
</feature>
<evidence type="ECO:0000259" key="13">
    <source>
        <dbReference type="Pfam" id="PF00626"/>
    </source>
</evidence>
<keyword evidence="11" id="KW-0472">Membrane</keyword>
<dbReference type="PANTHER" id="PTHR13803:SF39">
    <property type="entry name" value="SECRETORY 24AB, ISOFORM A"/>
    <property type="match status" value="1"/>
</dbReference>
<evidence type="ECO:0000256" key="2">
    <source>
        <dbReference type="ARBA" id="ARBA00004496"/>
    </source>
</evidence>
<evidence type="ECO:0000259" key="16">
    <source>
        <dbReference type="Pfam" id="PF04815"/>
    </source>
</evidence>
<feature type="domain" description="Zinc finger Sec23/Sec24-type" evidence="14">
    <location>
        <begin position="465"/>
        <end position="500"/>
    </location>
</feature>
<feature type="compositionally biased region" description="Low complexity" evidence="12">
    <location>
        <begin position="131"/>
        <end position="203"/>
    </location>
</feature>
<dbReference type="SUPFAM" id="SSF82754">
    <property type="entry name" value="C-terminal, gelsolin-like domain of Sec23/24"/>
    <property type="match status" value="1"/>
</dbReference>
<dbReference type="InterPro" id="IPR036465">
    <property type="entry name" value="vWFA_dom_sf"/>
</dbReference>
<dbReference type="InterPro" id="IPR012990">
    <property type="entry name" value="Beta-sandwich_Sec23_24"/>
</dbReference>
<dbReference type="InterPro" id="IPR006896">
    <property type="entry name" value="Sec23/24_trunk_dom"/>
</dbReference>
<feature type="compositionally biased region" description="Low complexity" evidence="12">
    <location>
        <begin position="311"/>
        <end position="325"/>
    </location>
</feature>
<dbReference type="GO" id="GO:0090110">
    <property type="term" value="P:COPII-coated vesicle cargo loading"/>
    <property type="evidence" value="ECO:0007669"/>
    <property type="project" value="TreeGrafter"/>
</dbReference>
<dbReference type="GO" id="GO:0030127">
    <property type="term" value="C:COPII vesicle coat"/>
    <property type="evidence" value="ECO:0007669"/>
    <property type="project" value="InterPro"/>
</dbReference>
<evidence type="ECO:0000256" key="6">
    <source>
        <dbReference type="ARBA" id="ARBA00022490"/>
    </source>
</evidence>
<evidence type="ECO:0000259" key="15">
    <source>
        <dbReference type="Pfam" id="PF04811"/>
    </source>
</evidence>
<dbReference type="AlphaFoldDB" id="A0A9W8M673"/>
<keyword evidence="5" id="KW-0813">Transport</keyword>
<dbReference type="InterPro" id="IPR029006">
    <property type="entry name" value="ADF-H/Gelsolin-like_dom_sf"/>
</dbReference>
<dbReference type="Pfam" id="PF00626">
    <property type="entry name" value="Gelsolin"/>
    <property type="match status" value="1"/>
</dbReference>
<dbReference type="SUPFAM" id="SSF53300">
    <property type="entry name" value="vWA-like"/>
    <property type="match status" value="1"/>
</dbReference>
<evidence type="ECO:0000256" key="1">
    <source>
        <dbReference type="ARBA" id="ARBA00004394"/>
    </source>
</evidence>
<gene>
    <name evidence="18" type="primary">SEC24</name>
    <name evidence="18" type="ORF">GGH94_002245</name>
</gene>
<dbReference type="GO" id="GO:0006886">
    <property type="term" value="P:intracellular protein transport"/>
    <property type="evidence" value="ECO:0007669"/>
    <property type="project" value="InterPro"/>
</dbReference>
<dbReference type="GO" id="GO:0070971">
    <property type="term" value="C:endoplasmic reticulum exit site"/>
    <property type="evidence" value="ECO:0007669"/>
    <property type="project" value="TreeGrafter"/>
</dbReference>
<dbReference type="Proteomes" id="UP001140074">
    <property type="component" value="Unassembled WGS sequence"/>
</dbReference>
<evidence type="ECO:0000256" key="7">
    <source>
        <dbReference type="ARBA" id="ARBA00022824"/>
    </source>
</evidence>
<dbReference type="GO" id="GO:0000149">
    <property type="term" value="F:SNARE binding"/>
    <property type="evidence" value="ECO:0007669"/>
    <property type="project" value="TreeGrafter"/>
</dbReference>
<dbReference type="SUPFAM" id="SSF81995">
    <property type="entry name" value="beta-sandwich domain of Sec23/24"/>
    <property type="match status" value="1"/>
</dbReference>
<dbReference type="Pfam" id="PF04810">
    <property type="entry name" value="zf-Sec23_Sec24"/>
    <property type="match status" value="1"/>
</dbReference>
<evidence type="ECO:0000259" key="17">
    <source>
        <dbReference type="Pfam" id="PF08033"/>
    </source>
</evidence>
<dbReference type="Gene3D" id="2.60.40.1670">
    <property type="entry name" value="beta-sandwich domain of Sec23/24"/>
    <property type="match status" value="1"/>
</dbReference>
<sequence length="1154" mass="125427">MNNLPPPPPPQPDFQNGPGRTATPPVGFGPASSPLTQVRPQPVSRAATPGGPPSVTSPPPSEPLSGSGRSPFAGQPAPGQLSPGPMLSQGVRPGYRPPTGQPPMSGRVTSPLARSAANMLPPSPARPMAPPAQQQQPSHQQQQQQAYQQPPQSQQPQAYQQQPPYQPQLQQQQPQPQSYQQPQPQYQYQQQPQSQPQQQYQPQPQYPPAHGLPPQGYGQPGQPGPYPGAVPAGAAVSPVRSPPPSMAQGGSMMPAGSSRRRLYPEQSMEAYSSQQQQQQAPQYGHSGLPPLPGSGQPAADPSAGQGAFFVPGAAQPPIISPSAAQGMSPQGYPSAQGMQQPQGYPPPLATQAPVPMAPQMTDLSQQFSQMGVGANTTEYQTSLLGGKPQLSALDEAPPAIKLPPNAACVPSQFIICPANHKRSTLNAIPRTDKLLKKTKLPFGLVITPFKTQEQGEEPIPVVSEIVRCRRCRTYVNPFVQFVEGGRRWKCNLCGLSNDVPLIFDYDSATQTNRNRWVRPDLNYSVVEFIAPLEYMVRPPMPPVYVFIIDVSYASVQLGAPGVIGQTILSALDRIPNVDNRTKVAFIAVDSSLHYFQVRPNATEPQQLVVSDLDDIFLPSPTDLLLNLHECRQGIECLLSRLESMFKTNHSVGNALCPAIQAAQKMLGTLGGKVIVMQASPPTVGEGKVEPRTEGKDLGTSRESDLLRPQNSWYKTVAAECSRTQIAFDTVFIGQQPMDIPTVSCLARYTGGSIFYYPSFMATRKPEVDRFSQELSNHLSARVALESVLRVRASKGLRMASYYGNFFLRSLDLLALPNGLPNHSYAVDIEIEDTLTSPVVYFQTALLHTTAYGERRIRVATLALPTTDNIHTVFHHADQVAIASLLSRKAVDRALVAKLEDAREALQHKALEIIGAFKTECTQSSSGATTQLQIPRSLQLLPFLTLSSLKHTSLRGGNNVPTALRMSAINSILTLPAEQGVQPYTVARLYSLHDLPPQAGYPDEQTGITVLPPRLGLSAESLLPFGAYLLHDGSDTFLWFGRDVSPALCQALLNVQDVRAIPSGVITFPDLSSGAGDDGPVAGFELNFQVNNILRRLNDLCHNLWKPVTYVCKEEGEPVLRMWMSQRLTEDMDTSAPSYQQFLNQIRDKVNRGNF</sequence>
<dbReference type="PANTHER" id="PTHR13803">
    <property type="entry name" value="SEC24-RELATED PROTEIN"/>
    <property type="match status" value="1"/>
</dbReference>
<dbReference type="EMBL" id="JANBUY010000060">
    <property type="protein sequence ID" value="KAJ2865411.1"/>
    <property type="molecule type" value="Genomic_DNA"/>
</dbReference>
<dbReference type="InterPro" id="IPR036175">
    <property type="entry name" value="Sec23/24_helical_dom_sf"/>
</dbReference>
<evidence type="ECO:0000256" key="10">
    <source>
        <dbReference type="ARBA" id="ARBA00023034"/>
    </source>
</evidence>
<evidence type="ECO:0000259" key="14">
    <source>
        <dbReference type="Pfam" id="PF04810"/>
    </source>
</evidence>
<keyword evidence="9" id="KW-0653">Protein transport</keyword>
<dbReference type="SUPFAM" id="SSF82919">
    <property type="entry name" value="Zn-finger domain of Sec23/24"/>
    <property type="match status" value="1"/>
</dbReference>
<dbReference type="InterPro" id="IPR006895">
    <property type="entry name" value="Znf_Sec23_Sec24"/>
</dbReference>
<evidence type="ECO:0000256" key="11">
    <source>
        <dbReference type="ARBA" id="ARBA00023136"/>
    </source>
</evidence>
<dbReference type="Gene3D" id="3.40.20.10">
    <property type="entry name" value="Severin"/>
    <property type="match status" value="1"/>
</dbReference>
<dbReference type="Gene3D" id="1.20.120.730">
    <property type="entry name" value="Sec23/Sec24 helical domain"/>
    <property type="match status" value="1"/>
</dbReference>
<comment type="caution">
    <text evidence="18">The sequence shown here is derived from an EMBL/GenBank/DDBJ whole genome shotgun (WGS) entry which is preliminary data.</text>
</comment>
<keyword evidence="19" id="KW-1185">Reference proteome</keyword>
<keyword evidence="6" id="KW-0963">Cytoplasm</keyword>
<evidence type="ECO:0000256" key="5">
    <source>
        <dbReference type="ARBA" id="ARBA00022448"/>
    </source>
</evidence>
<reference evidence="18" key="1">
    <citation type="submission" date="2022-07" db="EMBL/GenBank/DDBJ databases">
        <title>Phylogenomic reconstructions and comparative analyses of Kickxellomycotina fungi.</title>
        <authorList>
            <person name="Reynolds N.K."/>
            <person name="Stajich J.E."/>
            <person name="Barry K."/>
            <person name="Grigoriev I.V."/>
            <person name="Crous P."/>
            <person name="Smith M.E."/>
        </authorList>
    </citation>
    <scope>NUCLEOTIDE SEQUENCE</scope>
    <source>
        <strain evidence="18">RSA 476</strain>
    </source>
</reference>
<feature type="domain" description="Sec23/Sec24 trunk" evidence="15">
    <location>
        <begin position="539"/>
        <end position="777"/>
    </location>
</feature>
<evidence type="ECO:0000313" key="18">
    <source>
        <dbReference type="EMBL" id="KAJ2865411.1"/>
    </source>
</evidence>
<dbReference type="GO" id="GO:0008270">
    <property type="term" value="F:zinc ion binding"/>
    <property type="evidence" value="ECO:0007669"/>
    <property type="project" value="InterPro"/>
</dbReference>
<dbReference type="SUPFAM" id="SSF81811">
    <property type="entry name" value="Helical domain of Sec23/24"/>
    <property type="match status" value="1"/>
</dbReference>
<dbReference type="Pfam" id="PF04811">
    <property type="entry name" value="Sec23_trunk"/>
    <property type="match status" value="1"/>
</dbReference>
<dbReference type="GO" id="GO:0000139">
    <property type="term" value="C:Golgi membrane"/>
    <property type="evidence" value="ECO:0007669"/>
    <property type="project" value="UniProtKB-SubCell"/>
</dbReference>
<comment type="subcellular location">
    <subcellularLocation>
        <location evidence="2">Cytoplasm</location>
    </subcellularLocation>
    <subcellularLocation>
        <location evidence="3">Endoplasmic reticulum membrane</location>
    </subcellularLocation>
    <subcellularLocation>
        <location evidence="1">Golgi apparatus membrane</location>
    </subcellularLocation>
</comment>
<feature type="region of interest" description="Disordered" evidence="12">
    <location>
        <begin position="681"/>
        <end position="701"/>
    </location>
</feature>
<keyword evidence="7" id="KW-0256">Endoplasmic reticulum</keyword>
<feature type="compositionally biased region" description="Pro residues" evidence="12">
    <location>
        <begin position="50"/>
        <end position="62"/>
    </location>
</feature>
<evidence type="ECO:0000313" key="19">
    <source>
        <dbReference type="Proteomes" id="UP001140074"/>
    </source>
</evidence>
<dbReference type="Gene3D" id="3.40.50.410">
    <property type="entry name" value="von Willebrand factor, type A domain"/>
    <property type="match status" value="1"/>
</dbReference>
<dbReference type="InterPro" id="IPR007123">
    <property type="entry name" value="Gelsolin-like_dom"/>
</dbReference>
<evidence type="ECO:0000256" key="8">
    <source>
        <dbReference type="ARBA" id="ARBA00022892"/>
    </source>
</evidence>
<proteinExistence type="inferred from homology"/>
<dbReference type="InterPro" id="IPR036174">
    <property type="entry name" value="Znf_Sec23_Sec24_sf"/>
</dbReference>
<organism evidence="18 19">
    <name type="scientific">Coemansia aciculifera</name>
    <dbReference type="NCBI Taxonomy" id="417176"/>
    <lineage>
        <taxon>Eukaryota</taxon>
        <taxon>Fungi</taxon>
        <taxon>Fungi incertae sedis</taxon>
        <taxon>Zoopagomycota</taxon>
        <taxon>Kickxellomycotina</taxon>
        <taxon>Kickxellomycetes</taxon>
        <taxon>Kickxellales</taxon>
        <taxon>Kickxellaceae</taxon>
        <taxon>Coemansia</taxon>
    </lineage>
</organism>
<dbReference type="Pfam" id="PF08033">
    <property type="entry name" value="Sec23_BS"/>
    <property type="match status" value="1"/>
</dbReference>
<keyword evidence="10" id="KW-0333">Golgi apparatus</keyword>
<dbReference type="GO" id="GO:0005789">
    <property type="term" value="C:endoplasmic reticulum membrane"/>
    <property type="evidence" value="ECO:0007669"/>
    <property type="project" value="UniProtKB-SubCell"/>
</dbReference>
<feature type="domain" description="Gelsolin-like" evidence="13">
    <location>
        <begin position="1008"/>
        <end position="1061"/>
    </location>
</feature>
<feature type="compositionally biased region" description="Pro residues" evidence="12">
    <location>
        <begin position="121"/>
        <end position="130"/>
    </location>
</feature>
<protein>
    <submittedName>
        <fullName evidence="18">COPII subunit</fullName>
    </submittedName>
</protein>
<name>A0A9W8M673_9FUNG</name>
<keyword evidence="8" id="KW-0931">ER-Golgi transport</keyword>
<feature type="compositionally biased region" description="Pro residues" evidence="12">
    <location>
        <begin position="1"/>
        <end position="12"/>
    </location>
</feature>
<evidence type="ECO:0000256" key="4">
    <source>
        <dbReference type="ARBA" id="ARBA00008334"/>
    </source>
</evidence>
<comment type="similarity">
    <text evidence="4">Belongs to the SEC23/SEC24 family. SEC24 subfamily.</text>
</comment>
<dbReference type="InterPro" id="IPR036180">
    <property type="entry name" value="Gelsolin-like_dom_sf"/>
</dbReference>
<feature type="compositionally biased region" description="Low complexity" evidence="12">
    <location>
        <begin position="229"/>
        <end position="239"/>
    </location>
</feature>
<feature type="compositionally biased region" description="Basic and acidic residues" evidence="12">
    <location>
        <begin position="686"/>
        <end position="701"/>
    </location>
</feature>
<feature type="domain" description="Sec23/Sec24 beta-sandwich" evidence="17">
    <location>
        <begin position="784"/>
        <end position="866"/>
    </location>
</feature>
<dbReference type="Gene3D" id="2.30.30.380">
    <property type="entry name" value="Zn-finger domain of Sec23/24"/>
    <property type="match status" value="1"/>
</dbReference>
<dbReference type="InterPro" id="IPR050550">
    <property type="entry name" value="SEC23_SEC24_subfamily"/>
</dbReference>
<accession>A0A9W8M673</accession>
<feature type="region of interest" description="Disordered" evidence="12">
    <location>
        <begin position="1"/>
        <end position="349"/>
    </location>
</feature>